<dbReference type="AlphaFoldDB" id="E4Y4H9"/>
<keyword evidence="1" id="KW-0812">Transmembrane</keyword>
<keyword evidence="1" id="KW-0472">Membrane</keyword>
<evidence type="ECO:0000256" key="1">
    <source>
        <dbReference type="SAM" id="Phobius"/>
    </source>
</evidence>
<dbReference type="Proteomes" id="UP000011014">
    <property type="component" value="Unassembled WGS sequence"/>
</dbReference>
<keyword evidence="1" id="KW-1133">Transmembrane helix</keyword>
<protein>
    <submittedName>
        <fullName evidence="2">Uncharacterized protein</fullName>
    </submittedName>
</protein>
<evidence type="ECO:0000313" key="2">
    <source>
        <dbReference type="EMBL" id="CBY30577.1"/>
    </source>
</evidence>
<feature type="transmembrane region" description="Helical" evidence="1">
    <location>
        <begin position="16"/>
        <end position="33"/>
    </location>
</feature>
<reference evidence="2" key="1">
    <citation type="journal article" date="2010" name="Science">
        <title>Plasticity of animal genome architecture unmasked by rapid evolution of a pelagic tunicate.</title>
        <authorList>
            <person name="Denoeud F."/>
            <person name="Henriet S."/>
            <person name="Mungpakdee S."/>
            <person name="Aury J.M."/>
            <person name="Da Silva C."/>
            <person name="Brinkmann H."/>
            <person name="Mikhaleva J."/>
            <person name="Olsen L.C."/>
            <person name="Jubin C."/>
            <person name="Canestro C."/>
            <person name="Bouquet J.M."/>
            <person name="Danks G."/>
            <person name="Poulain J."/>
            <person name="Campsteijn C."/>
            <person name="Adamski M."/>
            <person name="Cross I."/>
            <person name="Yadetie F."/>
            <person name="Muffato M."/>
            <person name="Louis A."/>
            <person name="Butcher S."/>
            <person name="Tsagkogeorga G."/>
            <person name="Konrad A."/>
            <person name="Singh S."/>
            <person name="Jensen M.F."/>
            <person name="Cong E.H."/>
            <person name="Eikeseth-Otteraa H."/>
            <person name="Noel B."/>
            <person name="Anthouard V."/>
            <person name="Porcel B.M."/>
            <person name="Kachouri-Lafond R."/>
            <person name="Nishino A."/>
            <person name="Ugolini M."/>
            <person name="Chourrout P."/>
            <person name="Nishida H."/>
            <person name="Aasland R."/>
            <person name="Huzurbazar S."/>
            <person name="Westhof E."/>
            <person name="Delsuc F."/>
            <person name="Lehrach H."/>
            <person name="Reinhardt R."/>
            <person name="Weissenbach J."/>
            <person name="Roy S.W."/>
            <person name="Artiguenave F."/>
            <person name="Postlethwait J.H."/>
            <person name="Manak J.R."/>
            <person name="Thompson E.M."/>
            <person name="Jaillon O."/>
            <person name="Du Pasquier L."/>
            <person name="Boudinot P."/>
            <person name="Liberles D.A."/>
            <person name="Volff J.N."/>
            <person name="Philippe H."/>
            <person name="Lenhard B."/>
            <person name="Roest Crollius H."/>
            <person name="Wincker P."/>
            <person name="Chourrout D."/>
        </authorList>
    </citation>
    <scope>NUCLEOTIDE SEQUENCE [LARGE SCALE GENOMIC DNA]</scope>
</reference>
<sequence length="158" mass="17778">MCNPSAQGGKRTLQDVVHNYSVGLLLISIFLFITDLLVLFFWIFSFGLGMVVGIFGIATASMGISYSKIKENSVFEVAYKKVMIMAWVTISFSFCIFIWIAVASTMFIENVVNIFGDRSYPLFWIGELISFMIQWGFLFYLININGSPCNCCAIESCC</sequence>
<name>E4Y4H9_OIKDI</name>
<feature type="transmembrane region" description="Helical" evidence="1">
    <location>
        <begin position="39"/>
        <end position="61"/>
    </location>
</feature>
<organism evidence="2">
    <name type="scientific">Oikopleura dioica</name>
    <name type="common">Tunicate</name>
    <dbReference type="NCBI Taxonomy" id="34765"/>
    <lineage>
        <taxon>Eukaryota</taxon>
        <taxon>Metazoa</taxon>
        <taxon>Chordata</taxon>
        <taxon>Tunicata</taxon>
        <taxon>Appendicularia</taxon>
        <taxon>Copelata</taxon>
        <taxon>Oikopleuridae</taxon>
        <taxon>Oikopleura</taxon>
    </lineage>
</organism>
<feature type="transmembrane region" description="Helical" evidence="1">
    <location>
        <begin position="82"/>
        <end position="102"/>
    </location>
</feature>
<feature type="transmembrane region" description="Helical" evidence="1">
    <location>
        <begin position="122"/>
        <end position="142"/>
    </location>
</feature>
<proteinExistence type="predicted"/>
<accession>E4Y4H9</accession>
<gene>
    <name evidence="2" type="ORF">GSOID_T00018450001</name>
</gene>
<dbReference type="EMBL" id="FN654278">
    <property type="protein sequence ID" value="CBY30577.1"/>
    <property type="molecule type" value="Genomic_DNA"/>
</dbReference>